<proteinExistence type="predicted"/>
<dbReference type="EMBL" id="JAGIZQ010000005">
    <property type="protein sequence ID" value="KAH6628114.1"/>
    <property type="molecule type" value="Genomic_DNA"/>
</dbReference>
<sequence length="258" mass="29503">MGAARGNGRLTNRDQGAGRARKRQDRQAAATVVTPSWVELSKTDPPRAPSSGRRKKHKVRIRLLMPKAGMVYFRDRYLLMRERRDRAVGVAMRRAFHHLSKALVNERFAQMFKAATEVQQQHFWRWENLGWQPQAAFDSDMLFNSLRQHPSVQPWAQHISKSLLTSLFMNLRAARMNWHRAPQYPLDISQHSLLAKAIDAFNAADALSWGRDAPFLEWMIRGGPGLHTKKAIMMADAMDVDDEDERGRGAKTSMMPSS</sequence>
<organism evidence="1 2">
    <name type="scientific">Chaetomium tenue</name>
    <dbReference type="NCBI Taxonomy" id="1854479"/>
    <lineage>
        <taxon>Eukaryota</taxon>
        <taxon>Fungi</taxon>
        <taxon>Dikarya</taxon>
        <taxon>Ascomycota</taxon>
        <taxon>Pezizomycotina</taxon>
        <taxon>Sordariomycetes</taxon>
        <taxon>Sordariomycetidae</taxon>
        <taxon>Sordariales</taxon>
        <taxon>Chaetomiaceae</taxon>
        <taxon>Chaetomium</taxon>
    </lineage>
</organism>
<protein>
    <submittedName>
        <fullName evidence="1">Uncharacterized protein</fullName>
    </submittedName>
</protein>
<gene>
    <name evidence="1" type="ORF">F5144DRAFT_578028</name>
</gene>
<keyword evidence="2" id="KW-1185">Reference proteome</keyword>
<evidence type="ECO:0000313" key="2">
    <source>
        <dbReference type="Proteomes" id="UP000724584"/>
    </source>
</evidence>
<name>A0ACB7P4J6_9PEZI</name>
<comment type="caution">
    <text evidence="1">The sequence shown here is derived from an EMBL/GenBank/DDBJ whole genome shotgun (WGS) entry which is preliminary data.</text>
</comment>
<evidence type="ECO:0000313" key="1">
    <source>
        <dbReference type="EMBL" id="KAH6628114.1"/>
    </source>
</evidence>
<dbReference type="Proteomes" id="UP000724584">
    <property type="component" value="Unassembled WGS sequence"/>
</dbReference>
<accession>A0ACB7P4J6</accession>
<reference evidence="1 2" key="1">
    <citation type="journal article" date="2021" name="Nat. Commun.">
        <title>Genetic determinants of endophytism in the Arabidopsis root mycobiome.</title>
        <authorList>
            <person name="Mesny F."/>
            <person name="Miyauchi S."/>
            <person name="Thiergart T."/>
            <person name="Pickel B."/>
            <person name="Atanasova L."/>
            <person name="Karlsson M."/>
            <person name="Huettel B."/>
            <person name="Barry K.W."/>
            <person name="Haridas S."/>
            <person name="Chen C."/>
            <person name="Bauer D."/>
            <person name="Andreopoulos W."/>
            <person name="Pangilinan J."/>
            <person name="LaButti K."/>
            <person name="Riley R."/>
            <person name="Lipzen A."/>
            <person name="Clum A."/>
            <person name="Drula E."/>
            <person name="Henrissat B."/>
            <person name="Kohler A."/>
            <person name="Grigoriev I.V."/>
            <person name="Martin F.M."/>
            <person name="Hacquard S."/>
        </authorList>
    </citation>
    <scope>NUCLEOTIDE SEQUENCE [LARGE SCALE GENOMIC DNA]</scope>
    <source>
        <strain evidence="1 2">MPI-SDFR-AT-0079</strain>
    </source>
</reference>